<dbReference type="SUPFAM" id="SSF48452">
    <property type="entry name" value="TPR-like"/>
    <property type="match status" value="1"/>
</dbReference>
<sequence>MQIKTFIKQCREHDLFKMLSIYIVSAWVILQVLSVTWQPLGLPQKSVTFLIIILLVGLPIYLFVLWKYKIVPLEKERLEIEANDDTNEKPQIKRSFKKYYMIASVFITTLCAFAIFFIVDINFLNNTVQIKYSETDRIAVLKFGNNTGDLKYDDVGKMASDWIMHGITENNLGQVISPDVITQYNTMFSDETNSNSEGNFIKQYLKPAKIITGNYYLKNDKLVFQATLINGKTDKTIYSFKPENCSDNNPLECIEKLEAAISGFFATEGKKKLMLQESPPNYEAYRLVLESNYVEYDENYLHLLEKAITIDPNYFEPKVLRVAYHYNMGNYFVADSLLKDLKPASNRNNRQINLLNMYEALLRGDNKKVYQANFNEFEYAPYDLASNATTMIVALQFVNKVNEIDSIYNIVRSDSLNLQNCYDCIDRIYTKSYADIALKKYKETIQRLQLAMDVNNSVLLKKAYIPALIRSGDNDLVKNFLAKIALTEDEILYSELLMGTGLEYLLLNKPEMATLYFKEILHFENNEQTAFAELYMGNYSASEIALDTLLNRDPTNPKIHASLAISKFKNEKQSEATAIIQNLEKLKEPYQFGAVDYALAQYYAVIEDEKKMYYHLLKAVAAGHRYKPHTFQNDVFFKKYKDTKKFNQIMTFWH</sequence>
<feature type="transmembrane region" description="Helical" evidence="1">
    <location>
        <begin position="99"/>
        <end position="119"/>
    </location>
</feature>
<keyword evidence="1" id="KW-1133">Transmembrane helix</keyword>
<keyword evidence="3" id="KW-1185">Reference proteome</keyword>
<evidence type="ECO:0000313" key="2">
    <source>
        <dbReference type="EMBL" id="MFC7357196.1"/>
    </source>
</evidence>
<keyword evidence="1" id="KW-0472">Membrane</keyword>
<evidence type="ECO:0000313" key="3">
    <source>
        <dbReference type="Proteomes" id="UP001596415"/>
    </source>
</evidence>
<evidence type="ECO:0000256" key="1">
    <source>
        <dbReference type="SAM" id="Phobius"/>
    </source>
</evidence>
<feature type="transmembrane region" description="Helical" evidence="1">
    <location>
        <begin position="46"/>
        <end position="66"/>
    </location>
</feature>
<accession>A0ABW2MQM5</accession>
<proteinExistence type="predicted"/>
<dbReference type="Proteomes" id="UP001596415">
    <property type="component" value="Unassembled WGS sequence"/>
</dbReference>
<dbReference type="InterPro" id="IPR011990">
    <property type="entry name" value="TPR-like_helical_dom_sf"/>
</dbReference>
<gene>
    <name evidence="2" type="ORF">ACFQO1_05830</name>
</gene>
<organism evidence="2 3">
    <name type="scientific">Jejudonia soesokkakensis</name>
    <dbReference type="NCBI Taxonomy" id="1323432"/>
    <lineage>
        <taxon>Bacteria</taxon>
        <taxon>Pseudomonadati</taxon>
        <taxon>Bacteroidota</taxon>
        <taxon>Flavobacteriia</taxon>
        <taxon>Flavobacteriales</taxon>
        <taxon>Flavobacteriaceae</taxon>
        <taxon>Jejudonia</taxon>
    </lineage>
</organism>
<name>A0ABW2MQM5_9FLAO</name>
<reference evidence="3" key="1">
    <citation type="journal article" date="2019" name="Int. J. Syst. Evol. Microbiol.">
        <title>The Global Catalogue of Microorganisms (GCM) 10K type strain sequencing project: providing services to taxonomists for standard genome sequencing and annotation.</title>
        <authorList>
            <consortium name="The Broad Institute Genomics Platform"/>
            <consortium name="The Broad Institute Genome Sequencing Center for Infectious Disease"/>
            <person name="Wu L."/>
            <person name="Ma J."/>
        </authorList>
    </citation>
    <scope>NUCLEOTIDE SEQUENCE [LARGE SCALE GENOMIC DNA]</scope>
    <source>
        <strain evidence="3">CGMCC 1.16306</strain>
    </source>
</reference>
<protein>
    <submittedName>
        <fullName evidence="2">Tetratricopeptide repeat protein</fullName>
    </submittedName>
</protein>
<dbReference type="Gene3D" id="1.25.40.10">
    <property type="entry name" value="Tetratricopeptide repeat domain"/>
    <property type="match status" value="1"/>
</dbReference>
<comment type="caution">
    <text evidence="2">The sequence shown here is derived from an EMBL/GenBank/DDBJ whole genome shotgun (WGS) entry which is preliminary data.</text>
</comment>
<dbReference type="EMBL" id="JBHTBN010000002">
    <property type="protein sequence ID" value="MFC7357196.1"/>
    <property type="molecule type" value="Genomic_DNA"/>
</dbReference>
<dbReference type="RefSeq" id="WP_380217042.1">
    <property type="nucleotide sequence ID" value="NZ_JBHTBN010000002.1"/>
</dbReference>
<keyword evidence="1" id="KW-0812">Transmembrane</keyword>
<feature type="transmembrane region" description="Helical" evidence="1">
    <location>
        <begin position="21"/>
        <end position="40"/>
    </location>
</feature>